<evidence type="ECO:0000313" key="2">
    <source>
        <dbReference type="Proteomes" id="UP000426246"/>
    </source>
</evidence>
<dbReference type="Proteomes" id="UP000426246">
    <property type="component" value="Chromosome"/>
</dbReference>
<dbReference type="RefSeq" id="WP_155703213.1">
    <property type="nucleotide sequence ID" value="NZ_CP034235.1"/>
</dbReference>
<accession>A0A6B8RQN6</accession>
<dbReference type="Pfam" id="PF09932">
    <property type="entry name" value="DUF2164"/>
    <property type="match status" value="1"/>
</dbReference>
<sequence length="81" mass="9340">MLKKLPFDQKKILIAKIQDYFEDEVGKTLGDIATENIINFMLQTLGPLVYNEALQDARSVVNERILSLEDELYTLEKPLKL</sequence>
<dbReference type="OrthoDB" id="573733at2"/>
<dbReference type="KEGG" id="ppsc:EHS13_26115"/>
<protein>
    <submittedName>
        <fullName evidence="1">DUF2164 domain-containing protein</fullName>
    </submittedName>
</protein>
<organism evidence="1 2">
    <name type="scientific">Paenibacillus psychroresistens</name>
    <dbReference type="NCBI Taxonomy" id="1778678"/>
    <lineage>
        <taxon>Bacteria</taxon>
        <taxon>Bacillati</taxon>
        <taxon>Bacillota</taxon>
        <taxon>Bacilli</taxon>
        <taxon>Bacillales</taxon>
        <taxon>Paenibacillaceae</taxon>
        <taxon>Paenibacillus</taxon>
    </lineage>
</organism>
<evidence type="ECO:0000313" key="1">
    <source>
        <dbReference type="EMBL" id="QGQ98114.1"/>
    </source>
</evidence>
<keyword evidence="2" id="KW-1185">Reference proteome</keyword>
<reference evidence="2" key="1">
    <citation type="submission" date="2018-11" db="EMBL/GenBank/DDBJ databases">
        <title>Complete genome sequence of Paenibacillus sp. ML311-T8.</title>
        <authorList>
            <person name="Nam Y.-D."/>
            <person name="Kang J."/>
            <person name="Chung W.-H."/>
            <person name="Park Y.S."/>
        </authorList>
    </citation>
    <scope>NUCLEOTIDE SEQUENCE [LARGE SCALE GENOMIC DNA]</scope>
    <source>
        <strain evidence="2">ML311-T8</strain>
    </source>
</reference>
<dbReference type="AlphaFoldDB" id="A0A6B8RQN6"/>
<proteinExistence type="predicted"/>
<dbReference type="EMBL" id="CP034235">
    <property type="protein sequence ID" value="QGQ98114.1"/>
    <property type="molecule type" value="Genomic_DNA"/>
</dbReference>
<gene>
    <name evidence="1" type="ORF">EHS13_26115</name>
</gene>
<name>A0A6B8RQN6_9BACL</name>
<dbReference type="InterPro" id="IPR018680">
    <property type="entry name" value="DUF2164"/>
</dbReference>